<evidence type="ECO:0000259" key="2">
    <source>
        <dbReference type="Pfam" id="PF13480"/>
    </source>
</evidence>
<feature type="region of interest" description="Disordered" evidence="1">
    <location>
        <begin position="377"/>
        <end position="397"/>
    </location>
</feature>
<dbReference type="InterPro" id="IPR038740">
    <property type="entry name" value="BioF2-like_GNAT_dom"/>
</dbReference>
<dbReference type="SUPFAM" id="SSF55729">
    <property type="entry name" value="Acyl-CoA N-acyltransferases (Nat)"/>
    <property type="match status" value="1"/>
</dbReference>
<dbReference type="Proteomes" id="UP000236649">
    <property type="component" value="Chromosome 1"/>
</dbReference>
<evidence type="ECO:0000256" key="1">
    <source>
        <dbReference type="SAM" id="MobiDB-lite"/>
    </source>
</evidence>
<dbReference type="Pfam" id="PF13480">
    <property type="entry name" value="Acetyltransf_6"/>
    <property type="match status" value="1"/>
</dbReference>
<sequence>MRTQGTHIQVVTDPRAFAALKDDWTDLWSRSDGQYHESFAVCSLSWQNLAKPQGGALRCVVGYSDSKLVMVWPLALYRRGLWTMLRSLGPDSADYSSILLDPKEDTVRLTQLAIRAAMKDCGAAIIRLPYVYTDSKLFRFLSGKRSCSYNEPRHASVAYLRQIQDWDSFCGSLGTLSGKKPGALERRIAKKGALQAVVIAATDRHAISELVDWTLEHKRKWAQHASKQGAWLYSQGYRDFLVAILSAQPDQPAARLHVILFDQKPLATTIVGMGKSSVKGLITGFDEEFSKYSPGHLVVEHMVKWAYDHNFDFDFGVGTEPFKAYWSRNNESQYASVEIPASAWGRVALSAKRLLHMKAASPRFSWFKGGKVSSPANDNATLGNGALHRQADDQLAN</sequence>
<dbReference type="InterPro" id="IPR016181">
    <property type="entry name" value="Acyl_CoA_acyltransferase"/>
</dbReference>
<evidence type="ECO:0000313" key="3">
    <source>
        <dbReference type="EMBL" id="AUT69389.1"/>
    </source>
</evidence>
<feature type="domain" description="BioF2-like acetyltransferase" evidence="2">
    <location>
        <begin position="185"/>
        <end position="323"/>
    </location>
</feature>
<name>A0AAN1J8C1_9BURK</name>
<protein>
    <submittedName>
        <fullName evidence="3">GNAT family N-acetyltransferase</fullName>
    </submittedName>
</protein>
<dbReference type="GeneID" id="55529565"/>
<dbReference type="EMBL" id="CP026105">
    <property type="protein sequence ID" value="AUT69389.1"/>
    <property type="molecule type" value="Genomic_DNA"/>
</dbReference>
<dbReference type="AlphaFoldDB" id="A0AAN1J8C1"/>
<organism evidence="3 4">
    <name type="scientific">Paraburkholderia hospita</name>
    <dbReference type="NCBI Taxonomy" id="169430"/>
    <lineage>
        <taxon>Bacteria</taxon>
        <taxon>Pseudomonadati</taxon>
        <taxon>Pseudomonadota</taxon>
        <taxon>Betaproteobacteria</taxon>
        <taxon>Burkholderiales</taxon>
        <taxon>Burkholderiaceae</taxon>
        <taxon>Paraburkholderia</taxon>
    </lineage>
</organism>
<gene>
    <name evidence="3" type="ORF">C2L64_14675</name>
</gene>
<reference evidence="3 4" key="1">
    <citation type="submission" date="2018-01" db="EMBL/GenBank/DDBJ databases">
        <title>Species boundaries and ecological features among Paraburkholderia terrae DSMZ17804T, P. hospita DSMZ17164T and P. caribensis DSMZ13236T.</title>
        <authorList>
            <person name="Pratama A.A."/>
        </authorList>
    </citation>
    <scope>NUCLEOTIDE SEQUENCE [LARGE SCALE GENOMIC DNA]</scope>
    <source>
        <strain evidence="3 4">DSM 17164</strain>
    </source>
</reference>
<dbReference type="Gene3D" id="3.40.630.30">
    <property type="match status" value="1"/>
</dbReference>
<proteinExistence type="predicted"/>
<evidence type="ECO:0000313" key="4">
    <source>
        <dbReference type="Proteomes" id="UP000236649"/>
    </source>
</evidence>
<dbReference type="KEGG" id="phs:C2L64_14675"/>
<dbReference type="RefSeq" id="WP_090837694.1">
    <property type="nucleotide sequence ID" value="NZ_CADFGJ010000020.1"/>
</dbReference>
<accession>A0AAN1J8C1</accession>